<protein>
    <submittedName>
        <fullName evidence="1">Uncharacterized protein</fullName>
    </submittedName>
</protein>
<proteinExistence type="predicted"/>
<gene>
    <name evidence="1" type="ORF">S03H2_12943</name>
</gene>
<accession>X1FN24</accession>
<name>X1FN24_9ZZZZ</name>
<dbReference type="AlphaFoldDB" id="X1FN24"/>
<sequence length="354" mass="37330">MSLTVVLMAVGGTAAEQEARVAPAPAPPTLALEYVLSEARITGAVSGAEVAELTAEVKGTSFVDGWVRIPVFRTPVAVTGYQVRRGDRKKVLLVRSSTLSPPRATLRGSTVGYDLAVGKKGDFVVRIDLAVQVSRGLGARTVTLPGVAAAASQVELTIPEVGAEFAVEPRAELKWEAVAAGVTKVTLFGITGPSYALRWQARAAAPVEWALIFGEQLSVVSLSRGRVSLHLRTDYTIVGGSVGELVLELPARYEVTSVTGEGISGWEVTPEEEGARLTVSLVQPITGSYHLELEAQRSEPELPSAERSLAIPVVRTVGAEREGGSLVVRAATGIRLVPEARRGLRQVTVSEVPG</sequence>
<reference evidence="1" key="1">
    <citation type="journal article" date="2014" name="Front. Microbiol.">
        <title>High frequency of phylogenetically diverse reductive dehalogenase-homologous genes in deep subseafloor sedimentary metagenomes.</title>
        <authorList>
            <person name="Kawai M."/>
            <person name="Futagami T."/>
            <person name="Toyoda A."/>
            <person name="Takaki Y."/>
            <person name="Nishi S."/>
            <person name="Hori S."/>
            <person name="Arai W."/>
            <person name="Tsubouchi T."/>
            <person name="Morono Y."/>
            <person name="Uchiyama I."/>
            <person name="Ito T."/>
            <person name="Fujiyama A."/>
            <person name="Inagaki F."/>
            <person name="Takami H."/>
        </authorList>
    </citation>
    <scope>NUCLEOTIDE SEQUENCE</scope>
    <source>
        <strain evidence="1">Expedition CK06-06</strain>
    </source>
</reference>
<organism evidence="1">
    <name type="scientific">marine sediment metagenome</name>
    <dbReference type="NCBI Taxonomy" id="412755"/>
    <lineage>
        <taxon>unclassified sequences</taxon>
        <taxon>metagenomes</taxon>
        <taxon>ecological metagenomes</taxon>
    </lineage>
</organism>
<feature type="non-terminal residue" evidence="1">
    <location>
        <position position="354"/>
    </location>
</feature>
<dbReference type="EMBL" id="BARU01006578">
    <property type="protein sequence ID" value="GAH33915.1"/>
    <property type="molecule type" value="Genomic_DNA"/>
</dbReference>
<comment type="caution">
    <text evidence="1">The sequence shown here is derived from an EMBL/GenBank/DDBJ whole genome shotgun (WGS) entry which is preliminary data.</text>
</comment>
<evidence type="ECO:0000313" key="1">
    <source>
        <dbReference type="EMBL" id="GAH33915.1"/>
    </source>
</evidence>